<dbReference type="Gene3D" id="3.40.50.1820">
    <property type="entry name" value="alpha/beta hydrolase"/>
    <property type="match status" value="1"/>
</dbReference>
<reference evidence="7 8" key="1">
    <citation type="submission" date="2019-06" db="EMBL/GenBank/DDBJ databases">
        <title>Whole genome shotgun sequence of Streptomyces cacaoi subsp. cacaoi NBRC 12748.</title>
        <authorList>
            <person name="Hosoyama A."/>
            <person name="Uohara A."/>
            <person name="Ohji S."/>
            <person name="Ichikawa N."/>
        </authorList>
    </citation>
    <scope>NUCLEOTIDE SEQUENCE [LARGE SCALE GENOMIC DNA]</scope>
    <source>
        <strain evidence="7 8">NBRC 12748</strain>
    </source>
</reference>
<evidence type="ECO:0000256" key="3">
    <source>
        <dbReference type="ARBA" id="ARBA00022801"/>
    </source>
</evidence>
<proteinExistence type="inferred from homology"/>
<keyword evidence="3" id="KW-0378">Hydrolase</keyword>
<accession>A0A4Y3RC36</accession>
<comment type="similarity">
    <text evidence="4">Belongs to the Fes family.</text>
</comment>
<dbReference type="InterPro" id="IPR050583">
    <property type="entry name" value="Mycobacterial_A85_antigen"/>
</dbReference>
<feature type="compositionally biased region" description="Pro residues" evidence="5">
    <location>
        <begin position="71"/>
        <end position="83"/>
    </location>
</feature>
<dbReference type="Gene3D" id="2.60.40.10">
    <property type="entry name" value="Immunoglobulins"/>
    <property type="match status" value="1"/>
</dbReference>
<gene>
    <name evidence="7" type="ORF">SCA03_68180</name>
</gene>
<dbReference type="Pfam" id="PF11806">
    <property type="entry name" value="Enterochelin_N"/>
    <property type="match status" value="1"/>
</dbReference>
<keyword evidence="8" id="KW-1185">Reference proteome</keyword>
<evidence type="ECO:0000259" key="6">
    <source>
        <dbReference type="Pfam" id="PF11806"/>
    </source>
</evidence>
<dbReference type="InterPro" id="IPR014756">
    <property type="entry name" value="Ig_E-set"/>
</dbReference>
<feature type="compositionally biased region" description="Basic and acidic residues" evidence="5">
    <location>
        <begin position="58"/>
        <end position="70"/>
    </location>
</feature>
<dbReference type="SUPFAM" id="SSF81296">
    <property type="entry name" value="E set domains"/>
    <property type="match status" value="1"/>
</dbReference>
<dbReference type="GO" id="GO:0008849">
    <property type="term" value="F:enterochelin esterase activity"/>
    <property type="evidence" value="ECO:0007669"/>
    <property type="project" value="InterPro"/>
</dbReference>
<feature type="region of interest" description="Disordered" evidence="5">
    <location>
        <begin position="267"/>
        <end position="296"/>
    </location>
</feature>
<feature type="domain" description="Enterochelin esterase N-terminal" evidence="6">
    <location>
        <begin position="134"/>
        <end position="249"/>
    </location>
</feature>
<dbReference type="AlphaFoldDB" id="A0A4Y3RC36"/>
<dbReference type="InterPro" id="IPR021764">
    <property type="entry name" value="Enterochelin_esterase_N"/>
</dbReference>
<comment type="caution">
    <text evidence="7">The sequence shown here is derived from an EMBL/GenBank/DDBJ whole genome shotgun (WGS) entry which is preliminary data.</text>
</comment>
<dbReference type="GO" id="GO:0005975">
    <property type="term" value="P:carbohydrate metabolic process"/>
    <property type="evidence" value="ECO:0007669"/>
    <property type="project" value="UniProtKB-ARBA"/>
</dbReference>
<sequence>MTTSAPHTSRRPCPDEPAGPASLPHGTPETPDLPETSETPDTPDTPDTANTPGLPDASDARRPTDPDPGPRPDGAGPQPPRTVPSPVIARLAARLARTAEDERDAVVEEFWDAAARAGTPLAEPLDDDPGHLAVTFLRRGHRAVGQVLLLVNTLVERERLADALMERLPGTDVWHLAYRLRADHLASYRMVADLSPGPPPADPAVAQQRLRGLCAFAGPDPLNPALLPGRRGSPGSSVLALPGAPARAWAEPREGVPRGRVDRYRVPSRALSHGPEKAHRPDETEGADGADAEVRGGDGAGRVVRDVYVYLPPGAEGAARTEGVRLPVLVLCDGDMWFGRLGLAGCLDALIADGRIPPLAVLAPDSVDGPTRRRELAASEEYVRFLADELLPWAAARWPVTGDGARTVVAGQGLGGLTALYAARLRPERFGVVLAQSPSLWWRPGAPQAGPGGLTPGAVPGGEPPWLASLFMDGPPDAGLSPAALRVRLDAGLHEGPSAGLVHTLGEALRAHGHRVVCRTVNGGHDWAWWREALADGLVELLGGTA</sequence>
<evidence type="ECO:0000313" key="7">
    <source>
        <dbReference type="EMBL" id="GEB54267.1"/>
    </source>
</evidence>
<evidence type="ECO:0000256" key="2">
    <source>
        <dbReference type="ARBA" id="ARBA00022490"/>
    </source>
</evidence>
<comment type="subcellular location">
    <subcellularLocation>
        <location evidence="1">Cytoplasm</location>
    </subcellularLocation>
</comment>
<dbReference type="InterPro" id="IPR000801">
    <property type="entry name" value="Esterase-like"/>
</dbReference>
<feature type="region of interest" description="Disordered" evidence="5">
    <location>
        <begin position="1"/>
        <end position="85"/>
    </location>
</feature>
<dbReference type="GO" id="GO:0005506">
    <property type="term" value="F:iron ion binding"/>
    <property type="evidence" value="ECO:0007669"/>
    <property type="project" value="InterPro"/>
</dbReference>
<organism evidence="7 8">
    <name type="scientific">Streptomyces cacaoi</name>
    <dbReference type="NCBI Taxonomy" id="1898"/>
    <lineage>
        <taxon>Bacteria</taxon>
        <taxon>Bacillati</taxon>
        <taxon>Actinomycetota</taxon>
        <taxon>Actinomycetes</taxon>
        <taxon>Kitasatosporales</taxon>
        <taxon>Streptomycetaceae</taxon>
        <taxon>Streptomyces</taxon>
    </lineage>
</organism>
<evidence type="ECO:0000256" key="1">
    <source>
        <dbReference type="ARBA" id="ARBA00004496"/>
    </source>
</evidence>
<dbReference type="Pfam" id="PF00756">
    <property type="entry name" value="Esterase"/>
    <property type="match status" value="1"/>
</dbReference>
<name>A0A4Y3RC36_STRCI</name>
<dbReference type="Proteomes" id="UP000319210">
    <property type="component" value="Unassembled WGS sequence"/>
</dbReference>
<keyword evidence="2" id="KW-0963">Cytoplasm</keyword>
<dbReference type="GO" id="GO:0006826">
    <property type="term" value="P:iron ion transport"/>
    <property type="evidence" value="ECO:0007669"/>
    <property type="project" value="InterPro"/>
</dbReference>
<dbReference type="EMBL" id="BJMM01000097">
    <property type="protein sequence ID" value="GEB54267.1"/>
    <property type="molecule type" value="Genomic_DNA"/>
</dbReference>
<protein>
    <submittedName>
        <fullName evidence="7">Enterochelin esterase</fullName>
    </submittedName>
</protein>
<evidence type="ECO:0000256" key="5">
    <source>
        <dbReference type="SAM" id="MobiDB-lite"/>
    </source>
</evidence>
<feature type="compositionally biased region" description="Low complexity" evidence="5">
    <location>
        <begin position="27"/>
        <end position="52"/>
    </location>
</feature>
<dbReference type="GO" id="GO:0005737">
    <property type="term" value="C:cytoplasm"/>
    <property type="evidence" value="ECO:0007669"/>
    <property type="project" value="UniProtKB-SubCell"/>
</dbReference>
<dbReference type="PANTHER" id="PTHR48098">
    <property type="entry name" value="ENTEROCHELIN ESTERASE-RELATED"/>
    <property type="match status" value="1"/>
</dbReference>
<feature type="compositionally biased region" description="Basic and acidic residues" evidence="5">
    <location>
        <begin position="274"/>
        <end position="283"/>
    </location>
</feature>
<evidence type="ECO:0000313" key="8">
    <source>
        <dbReference type="Proteomes" id="UP000319210"/>
    </source>
</evidence>
<dbReference type="InterPro" id="IPR013783">
    <property type="entry name" value="Ig-like_fold"/>
</dbReference>
<dbReference type="PANTHER" id="PTHR48098:SF3">
    <property type="entry name" value="IRON(III) ENTEROBACTIN ESTERASE"/>
    <property type="match status" value="1"/>
</dbReference>
<evidence type="ECO:0000256" key="4">
    <source>
        <dbReference type="ARBA" id="ARBA00024201"/>
    </source>
</evidence>
<dbReference type="RefSeq" id="WP_230989095.1">
    <property type="nucleotide sequence ID" value="NZ_BJMM01000097.1"/>
</dbReference>
<dbReference type="SUPFAM" id="SSF53474">
    <property type="entry name" value="alpha/beta-Hydrolases"/>
    <property type="match status" value="1"/>
</dbReference>
<dbReference type="InterPro" id="IPR029058">
    <property type="entry name" value="AB_hydrolase_fold"/>
</dbReference>